<gene>
    <name evidence="1" type="ORF">HGP29_23325</name>
</gene>
<evidence type="ECO:0000313" key="2">
    <source>
        <dbReference type="Proteomes" id="UP000585050"/>
    </source>
</evidence>
<evidence type="ECO:0000313" key="1">
    <source>
        <dbReference type="EMBL" id="NLR94154.1"/>
    </source>
</evidence>
<dbReference type="Proteomes" id="UP000585050">
    <property type="component" value="Unassembled WGS sequence"/>
</dbReference>
<dbReference type="RefSeq" id="WP_168884868.1">
    <property type="nucleotide sequence ID" value="NZ_JABAIL010000010.1"/>
</dbReference>
<dbReference type="EMBL" id="JABAIL010000010">
    <property type="protein sequence ID" value="NLR94154.1"/>
    <property type="molecule type" value="Genomic_DNA"/>
</dbReference>
<sequence length="405" mass="45242">MIKRLIPSFILVTLYYFNGITNAQIINKTSENINKIKTDSSSSLIEIQKEVYPYRFPIWGQKVYDRGYSLPLPIGFSAGYVNSSMGMHITDLDVGFKPVNEFQQDENGQPILDKDGNPKKAPYFGKNLPQETVDNIVKGPILDQLKNDVTLATATGMNYRMDMYILPFMNVYGMVSDVKCTTAIGLGDISTETFDALAFGGGVTMAYGFKGWFGTVDVNYSTTETDLLESNVIVSTYSVRVGKRIPLNHGKQSIAFYVGAMNRNFVSDEPSPGYIHLSSVLPGDKIPDEIPLGPINDGIENKIAEVYDGLPMPIKRKIEKELGRVPDGSQLNNFLNETVSKEFKDRINNTAVEYSIKKELIQAWTVQCGFSLEINKHFAIRGEYGIADNNKFLMTGINYRFGIKK</sequence>
<comment type="caution">
    <text evidence="1">The sequence shown here is derived from an EMBL/GenBank/DDBJ whole genome shotgun (WGS) entry which is preliminary data.</text>
</comment>
<proteinExistence type="predicted"/>
<accession>A0A7X8SPT0</accession>
<organism evidence="1 2">
    <name type="scientific">Flammeovirga agarivorans</name>
    <dbReference type="NCBI Taxonomy" id="2726742"/>
    <lineage>
        <taxon>Bacteria</taxon>
        <taxon>Pseudomonadati</taxon>
        <taxon>Bacteroidota</taxon>
        <taxon>Cytophagia</taxon>
        <taxon>Cytophagales</taxon>
        <taxon>Flammeovirgaceae</taxon>
        <taxon>Flammeovirga</taxon>
    </lineage>
</organism>
<dbReference type="AlphaFoldDB" id="A0A7X8SPT0"/>
<reference evidence="1 2" key="1">
    <citation type="submission" date="2020-04" db="EMBL/GenBank/DDBJ databases">
        <title>Flammeovirga sp. SR4, a novel species isolated from seawater.</title>
        <authorList>
            <person name="Wang X."/>
        </authorList>
    </citation>
    <scope>NUCLEOTIDE SEQUENCE [LARGE SCALE GENOMIC DNA]</scope>
    <source>
        <strain evidence="1 2">SR4</strain>
    </source>
</reference>
<name>A0A7X8SPT0_9BACT</name>
<keyword evidence="2" id="KW-1185">Reference proteome</keyword>
<protein>
    <submittedName>
        <fullName evidence="1">Uncharacterized protein</fullName>
    </submittedName>
</protein>